<reference evidence="1" key="1">
    <citation type="submission" date="2022-06" db="EMBL/GenBank/DDBJ databases">
        <title>Phylogenomic reconstructions and comparative analyses of Kickxellomycotina fungi.</title>
        <authorList>
            <person name="Reynolds N.K."/>
            <person name="Stajich J.E."/>
            <person name="Barry K."/>
            <person name="Grigoriev I.V."/>
            <person name="Crous P."/>
            <person name="Smith M.E."/>
        </authorList>
    </citation>
    <scope>NUCLEOTIDE SEQUENCE</scope>
    <source>
        <strain evidence="1">RSA 2271</strain>
    </source>
</reference>
<comment type="caution">
    <text evidence="1">The sequence shown here is derived from an EMBL/GenBank/DDBJ whole genome shotgun (WGS) entry which is preliminary data.</text>
</comment>
<name>A0ACC1HR42_9FUNG</name>
<proteinExistence type="predicted"/>
<dbReference type="Proteomes" id="UP001145114">
    <property type="component" value="Unassembled WGS sequence"/>
</dbReference>
<accession>A0ACC1HR42</accession>
<dbReference type="EMBL" id="JAMZIH010001398">
    <property type="protein sequence ID" value="KAJ1678228.1"/>
    <property type="molecule type" value="Genomic_DNA"/>
</dbReference>
<protein>
    <submittedName>
        <fullName evidence="1">Uncharacterized protein</fullName>
    </submittedName>
</protein>
<organism evidence="1 2">
    <name type="scientific">Spiromyces aspiralis</name>
    <dbReference type="NCBI Taxonomy" id="68401"/>
    <lineage>
        <taxon>Eukaryota</taxon>
        <taxon>Fungi</taxon>
        <taxon>Fungi incertae sedis</taxon>
        <taxon>Zoopagomycota</taxon>
        <taxon>Kickxellomycotina</taxon>
        <taxon>Kickxellomycetes</taxon>
        <taxon>Kickxellales</taxon>
        <taxon>Kickxellaceae</taxon>
        <taxon>Spiromyces</taxon>
    </lineage>
</organism>
<sequence length="128" mass="14667">MTIGYLSRWETFSAAHRLHSQHLSPTKNQEIYGKCNYPNGHGHNYKVQVTLRGKIDPATGMIINLHDLKLIIHQVIDLLDHRNIDKDIDYFAKSGRPSTAENIAVFIWLEISKRLDTILLEAQDSCVE</sequence>
<evidence type="ECO:0000313" key="1">
    <source>
        <dbReference type="EMBL" id="KAJ1678228.1"/>
    </source>
</evidence>
<feature type="non-terminal residue" evidence="1">
    <location>
        <position position="128"/>
    </location>
</feature>
<keyword evidence="2" id="KW-1185">Reference proteome</keyword>
<evidence type="ECO:0000313" key="2">
    <source>
        <dbReference type="Proteomes" id="UP001145114"/>
    </source>
</evidence>
<gene>
    <name evidence="1" type="ORF">EV182_004511</name>
</gene>